<evidence type="ECO:0000313" key="3">
    <source>
        <dbReference type="Proteomes" id="UP000003560"/>
    </source>
</evidence>
<dbReference type="STRING" id="445975.COLSTE_01172"/>
<dbReference type="eggNOG" id="COG1247">
    <property type="taxonomic scope" value="Bacteria"/>
</dbReference>
<dbReference type="CDD" id="cd04301">
    <property type="entry name" value="NAT_SF"/>
    <property type="match status" value="1"/>
</dbReference>
<keyword evidence="2" id="KW-0808">Transferase</keyword>
<dbReference type="AlphaFoldDB" id="B6GAS2"/>
<dbReference type="SUPFAM" id="SSF55729">
    <property type="entry name" value="Acyl-CoA N-acyltransferases (Nat)"/>
    <property type="match status" value="1"/>
</dbReference>
<evidence type="ECO:0000313" key="2">
    <source>
        <dbReference type="EMBL" id="EEA90598.1"/>
    </source>
</evidence>
<name>B6GAS2_9ACTN</name>
<evidence type="ECO:0000259" key="1">
    <source>
        <dbReference type="PROSITE" id="PS51186"/>
    </source>
</evidence>
<dbReference type="PANTHER" id="PTHR43072">
    <property type="entry name" value="N-ACETYLTRANSFERASE"/>
    <property type="match status" value="1"/>
</dbReference>
<dbReference type="Gene3D" id="3.40.630.30">
    <property type="match status" value="1"/>
</dbReference>
<comment type="caution">
    <text evidence="2">The sequence shown here is derived from an EMBL/GenBank/DDBJ whole genome shotgun (WGS) entry which is preliminary data.</text>
</comment>
<dbReference type="EMBL" id="ABXJ01000068">
    <property type="protein sequence ID" value="EEA90598.1"/>
    <property type="molecule type" value="Genomic_DNA"/>
</dbReference>
<dbReference type="GO" id="GO:0016747">
    <property type="term" value="F:acyltransferase activity, transferring groups other than amino-acyl groups"/>
    <property type="evidence" value="ECO:0007669"/>
    <property type="project" value="InterPro"/>
</dbReference>
<keyword evidence="3" id="KW-1185">Reference proteome</keyword>
<gene>
    <name evidence="2" type="ORF">COLSTE_01172</name>
</gene>
<reference evidence="2 3" key="2">
    <citation type="submission" date="2008-10" db="EMBL/GenBank/DDBJ databases">
        <authorList>
            <person name="Fulton L."/>
            <person name="Clifton S."/>
            <person name="Fulton B."/>
            <person name="Xu J."/>
            <person name="Minx P."/>
            <person name="Pepin K.H."/>
            <person name="Johnson M."/>
            <person name="Thiruvilangam P."/>
            <person name="Bhonagiri V."/>
            <person name="Nash W.E."/>
            <person name="Mardis E.R."/>
            <person name="Wilson R.K."/>
        </authorList>
    </citation>
    <scope>NUCLEOTIDE SEQUENCE [LARGE SCALE GENOMIC DNA]</scope>
    <source>
        <strain evidence="2 3">DSM 13279</strain>
    </source>
</reference>
<dbReference type="InterPro" id="IPR016181">
    <property type="entry name" value="Acyl_CoA_acyltransferase"/>
</dbReference>
<dbReference type="Proteomes" id="UP000003560">
    <property type="component" value="Unassembled WGS sequence"/>
</dbReference>
<dbReference type="HOGENOM" id="CLU_013985_4_2_11"/>
<protein>
    <submittedName>
        <fullName evidence="2">Acetyltransferase, GNAT family</fullName>
    </submittedName>
</protein>
<reference evidence="2 3" key="1">
    <citation type="submission" date="2008-10" db="EMBL/GenBank/DDBJ databases">
        <title>Draft genome sequence of Collinsella stercoris (DSM 13279).</title>
        <authorList>
            <person name="Sudarsanam P."/>
            <person name="Ley R."/>
            <person name="Guruge J."/>
            <person name="Turnbaugh P.J."/>
            <person name="Mahowald M."/>
            <person name="Liep D."/>
            <person name="Gordon J."/>
        </authorList>
    </citation>
    <scope>NUCLEOTIDE SEQUENCE [LARGE SCALE GENOMIC DNA]</scope>
    <source>
        <strain evidence="2 3">DSM 13279</strain>
    </source>
</reference>
<sequence length="203" mass="22400">MTRGGSAMEHMVTIRPATEADAPALAAIYAPYVRDTAITFEYEPPTAEGFAARMRSTLAFYPYVVAELDGLPVGYAYASVFKGRPAYDWAVETSIYVARGYAGRGIGRALHDALEHALTAQGVLNMYACIAVPHGEDDETLTRNSQQFHEHLGYRLVGEFELCGYKGGRWYNMVWMEKMIGEHRADQPPVKPFLEIAASAAGR</sequence>
<dbReference type="PROSITE" id="PS51186">
    <property type="entry name" value="GNAT"/>
    <property type="match status" value="1"/>
</dbReference>
<dbReference type="InterPro" id="IPR000182">
    <property type="entry name" value="GNAT_dom"/>
</dbReference>
<dbReference type="PANTHER" id="PTHR43072:SF8">
    <property type="entry name" value="ACYLTRANSFERASE FABY-RELATED"/>
    <property type="match status" value="1"/>
</dbReference>
<feature type="domain" description="N-acetyltransferase" evidence="1">
    <location>
        <begin position="12"/>
        <end position="181"/>
    </location>
</feature>
<organism evidence="2 3">
    <name type="scientific">Collinsella stercoris DSM 13279</name>
    <dbReference type="NCBI Taxonomy" id="445975"/>
    <lineage>
        <taxon>Bacteria</taxon>
        <taxon>Bacillati</taxon>
        <taxon>Actinomycetota</taxon>
        <taxon>Coriobacteriia</taxon>
        <taxon>Coriobacteriales</taxon>
        <taxon>Coriobacteriaceae</taxon>
        <taxon>Collinsella</taxon>
    </lineage>
</organism>
<dbReference type="Pfam" id="PF13420">
    <property type="entry name" value="Acetyltransf_4"/>
    <property type="match status" value="1"/>
</dbReference>
<proteinExistence type="predicted"/>
<accession>B6GAS2</accession>